<name>A0A9W7D8C5_9STRA</name>
<feature type="region of interest" description="Disordered" evidence="1">
    <location>
        <begin position="1"/>
        <end position="20"/>
    </location>
</feature>
<feature type="compositionally biased region" description="Polar residues" evidence="1">
    <location>
        <begin position="30"/>
        <end position="55"/>
    </location>
</feature>
<comment type="caution">
    <text evidence="2">The sequence shown here is derived from an EMBL/GenBank/DDBJ whole genome shotgun (WGS) entry which is preliminary data.</text>
</comment>
<reference evidence="2" key="1">
    <citation type="submission" date="2023-04" db="EMBL/GenBank/DDBJ databases">
        <title>Phytophthora lilii NBRC 32176.</title>
        <authorList>
            <person name="Ichikawa N."/>
            <person name="Sato H."/>
            <person name="Tonouchi N."/>
        </authorList>
    </citation>
    <scope>NUCLEOTIDE SEQUENCE</scope>
    <source>
        <strain evidence="2">NBRC 32176</strain>
    </source>
</reference>
<keyword evidence="3" id="KW-1185">Reference proteome</keyword>
<evidence type="ECO:0000256" key="1">
    <source>
        <dbReference type="SAM" id="MobiDB-lite"/>
    </source>
</evidence>
<proteinExistence type="predicted"/>
<evidence type="ECO:0000313" key="3">
    <source>
        <dbReference type="Proteomes" id="UP001165083"/>
    </source>
</evidence>
<gene>
    <name evidence="2" type="ORF">Plil01_001845700</name>
</gene>
<sequence length="123" mass="13368">MSRLFGEEVAEYGGDTSPSSVEEAVVAVEGQSNTLSDPSSTTPLAAVQREQSVVPQTRAVVKPKQKREKIELTSSSAESKVGEQGLENKPVDVLLLQGPCSFVRGVWTGWVNGFDRRRAYNSR</sequence>
<dbReference type="Proteomes" id="UP001165083">
    <property type="component" value="Unassembled WGS sequence"/>
</dbReference>
<dbReference type="AlphaFoldDB" id="A0A9W7D8C5"/>
<accession>A0A9W7D8C5</accession>
<protein>
    <submittedName>
        <fullName evidence="2">Unnamed protein product</fullName>
    </submittedName>
</protein>
<evidence type="ECO:0000313" key="2">
    <source>
        <dbReference type="EMBL" id="GMF65865.1"/>
    </source>
</evidence>
<organism evidence="2 3">
    <name type="scientific">Phytophthora lilii</name>
    <dbReference type="NCBI Taxonomy" id="2077276"/>
    <lineage>
        <taxon>Eukaryota</taxon>
        <taxon>Sar</taxon>
        <taxon>Stramenopiles</taxon>
        <taxon>Oomycota</taxon>
        <taxon>Peronosporomycetes</taxon>
        <taxon>Peronosporales</taxon>
        <taxon>Peronosporaceae</taxon>
        <taxon>Phytophthora</taxon>
    </lineage>
</organism>
<dbReference type="OrthoDB" id="63916at2759"/>
<dbReference type="EMBL" id="BSXW01012509">
    <property type="protein sequence ID" value="GMF65865.1"/>
    <property type="molecule type" value="Genomic_DNA"/>
</dbReference>
<feature type="region of interest" description="Disordered" evidence="1">
    <location>
        <begin position="30"/>
        <end position="84"/>
    </location>
</feature>